<reference evidence="1" key="2">
    <citation type="submission" date="2021-04" db="EMBL/GenBank/DDBJ databases">
        <authorList>
            <person name="Gilroy R."/>
        </authorList>
    </citation>
    <scope>NUCLEOTIDE SEQUENCE</scope>
    <source>
        <strain evidence="1">378</strain>
    </source>
</reference>
<name>A0A948THM1_9GAMM</name>
<evidence type="ECO:0000313" key="1">
    <source>
        <dbReference type="EMBL" id="MBU3845196.1"/>
    </source>
</evidence>
<accession>A0A948THM1</accession>
<sequence>MPSNKSAQDKGTFVLKLPLIVEDQVSWRLAKALDVSLKIYNATLDTARKALQRMRESVEWQEALKIKDQKKRNERLAEIRNDYGLTQYDCHTIALHHLQGMKRDDIGPHEAQWVSDQVWHALEGYIFRKAGKPRFKSAKRGFNVISGLGATDIVFNIADLDPLGSHYTPYRTSPVLKMFPHAMEKDGVQFMVTEDTYKQTKVKKTCHLAPVHPKPQPPMVYWRGLFIPVMTEKTGLTPYQLAAVCKDPKLPFTPDNFKRVKYCQLVRRTINGKKRWYVHVYLEGKPPVMHPRAPVTDVMGIDPSTKSIAYFSGKEAGIVALAPNVDMQWGKLRLLQQQMDRSRRINNPDNYNADGTIKKGAHEWKKSKRYCKKQAQYAELYRKAAATRQRDHGTLINKLLAQAGTIKYEVNSFRSFQRNFGPSVALAAPSLFFVHLKRSAASANLKVEELNAYDLKMSQYDFVSDSYTKKPLSQRWHPLGDTGLWVQRDVMSAFLACYATKKGHDRALLLSKWPAAEALLSVSGLCRQQPCKIKASLPPRVLKHGH</sequence>
<dbReference type="AlphaFoldDB" id="A0A948THM1"/>
<dbReference type="Proteomes" id="UP000733611">
    <property type="component" value="Unassembled WGS sequence"/>
</dbReference>
<dbReference type="EMBL" id="JAHLFE010000208">
    <property type="protein sequence ID" value="MBU3845196.1"/>
    <property type="molecule type" value="Genomic_DNA"/>
</dbReference>
<comment type="caution">
    <text evidence="1">The sequence shown here is derived from an EMBL/GenBank/DDBJ whole genome shotgun (WGS) entry which is preliminary data.</text>
</comment>
<gene>
    <name evidence="1" type="ORF">H9847_10120</name>
</gene>
<proteinExistence type="predicted"/>
<reference evidence="1" key="1">
    <citation type="journal article" date="2021" name="PeerJ">
        <title>Extensive microbial diversity within the chicken gut microbiome revealed by metagenomics and culture.</title>
        <authorList>
            <person name="Gilroy R."/>
            <person name="Ravi A."/>
            <person name="Getino M."/>
            <person name="Pursley I."/>
            <person name="Horton D.L."/>
            <person name="Alikhan N.F."/>
            <person name="Baker D."/>
            <person name="Gharbi K."/>
            <person name="Hall N."/>
            <person name="Watson M."/>
            <person name="Adriaenssens E.M."/>
            <person name="Foster-Nyarko E."/>
            <person name="Jarju S."/>
            <person name="Secka A."/>
            <person name="Antonio M."/>
            <person name="Oren A."/>
            <person name="Chaudhuri R.R."/>
            <person name="La Ragione R."/>
            <person name="Hildebrand F."/>
            <person name="Pallen M.J."/>
        </authorList>
    </citation>
    <scope>NUCLEOTIDE SEQUENCE</scope>
    <source>
        <strain evidence="1">378</strain>
    </source>
</reference>
<protein>
    <submittedName>
        <fullName evidence="1">Uncharacterized protein</fullName>
    </submittedName>
</protein>
<organism evidence="1 2">
    <name type="scientific">Candidatus Anaerobiospirillum pullicola</name>
    <dbReference type="NCBI Taxonomy" id="2838451"/>
    <lineage>
        <taxon>Bacteria</taxon>
        <taxon>Pseudomonadati</taxon>
        <taxon>Pseudomonadota</taxon>
        <taxon>Gammaproteobacteria</taxon>
        <taxon>Aeromonadales</taxon>
        <taxon>Succinivibrionaceae</taxon>
        <taxon>Anaerobiospirillum</taxon>
    </lineage>
</organism>
<evidence type="ECO:0000313" key="2">
    <source>
        <dbReference type="Proteomes" id="UP000733611"/>
    </source>
</evidence>